<evidence type="ECO:0000256" key="5">
    <source>
        <dbReference type="ARBA" id="ARBA00022729"/>
    </source>
</evidence>
<dbReference type="Gene3D" id="3.20.20.370">
    <property type="entry name" value="Glycoside hydrolase/deacetylase"/>
    <property type="match status" value="1"/>
</dbReference>
<protein>
    <recommendedName>
        <fullName evidence="4">Chitooligosaccharide deacetylase</fullName>
    </recommendedName>
    <alternativeName>
        <fullName evidence="6">Nodulation protein B</fullName>
    </alternativeName>
</protein>
<feature type="domain" description="NodB homology" evidence="8">
    <location>
        <begin position="100"/>
        <end position="312"/>
    </location>
</feature>
<comment type="similarity">
    <text evidence="3">Belongs to the polysaccharide deacetylase family.</text>
</comment>
<dbReference type="InterPro" id="IPR011330">
    <property type="entry name" value="Glyco_hydro/deAcase_b/a-brl"/>
</dbReference>
<dbReference type="SUPFAM" id="SSF88713">
    <property type="entry name" value="Glycoside hydrolase/deacetylase"/>
    <property type="match status" value="1"/>
</dbReference>
<comment type="subcellular location">
    <subcellularLocation>
        <location evidence="2">Secreted</location>
    </subcellularLocation>
</comment>
<evidence type="ECO:0000256" key="1">
    <source>
        <dbReference type="ARBA" id="ARBA00003236"/>
    </source>
</evidence>
<dbReference type="InterPro" id="IPR002509">
    <property type="entry name" value="NODB_dom"/>
</dbReference>
<dbReference type="InterPro" id="IPR051398">
    <property type="entry name" value="Polysacch_Deacetylase"/>
</dbReference>
<gene>
    <name evidence="9" type="ORF">EAS62_38675</name>
</gene>
<evidence type="ECO:0000256" key="6">
    <source>
        <dbReference type="ARBA" id="ARBA00032976"/>
    </source>
</evidence>
<organism evidence="9 10">
    <name type="scientific">Bradyrhizobium zhanjiangense</name>
    <dbReference type="NCBI Taxonomy" id="1325107"/>
    <lineage>
        <taxon>Bacteria</taxon>
        <taxon>Pseudomonadati</taxon>
        <taxon>Pseudomonadota</taxon>
        <taxon>Alphaproteobacteria</taxon>
        <taxon>Hyphomicrobiales</taxon>
        <taxon>Nitrobacteraceae</taxon>
        <taxon>Bradyrhizobium</taxon>
    </lineage>
</organism>
<dbReference type="PANTHER" id="PTHR34216:SF3">
    <property type="entry name" value="POLY-BETA-1,6-N-ACETYL-D-GLUCOSAMINE N-DEACETYLASE"/>
    <property type="match status" value="1"/>
</dbReference>
<dbReference type="Pfam" id="PF01522">
    <property type="entry name" value="Polysacc_deac_1"/>
    <property type="match status" value="1"/>
</dbReference>
<proteinExistence type="inferred from homology"/>
<comment type="caution">
    <text evidence="9">The sequence shown here is derived from an EMBL/GenBank/DDBJ whole genome shotgun (WGS) entry which is preliminary data.</text>
</comment>
<keyword evidence="10" id="KW-1185">Reference proteome</keyword>
<evidence type="ECO:0000313" key="9">
    <source>
        <dbReference type="EMBL" id="RXG85573.1"/>
    </source>
</evidence>
<evidence type="ECO:0000256" key="2">
    <source>
        <dbReference type="ARBA" id="ARBA00004613"/>
    </source>
</evidence>
<feature type="chain" id="PRO_5046327850" description="Chitooligosaccharide deacetylase" evidence="7">
    <location>
        <begin position="25"/>
        <end position="312"/>
    </location>
</feature>
<dbReference type="Proteomes" id="UP000289946">
    <property type="component" value="Unassembled WGS sequence"/>
</dbReference>
<accession>A0ABY0D8P2</accession>
<dbReference type="CDD" id="cd10918">
    <property type="entry name" value="CE4_NodB_like_5s_6s"/>
    <property type="match status" value="1"/>
</dbReference>
<dbReference type="PROSITE" id="PS51677">
    <property type="entry name" value="NODB"/>
    <property type="match status" value="1"/>
</dbReference>
<evidence type="ECO:0000256" key="4">
    <source>
        <dbReference type="ARBA" id="ARBA00020071"/>
    </source>
</evidence>
<comment type="function">
    <text evidence="1">Is involved in generating a small heat-stable compound (Nod), an acylated oligomer of N-acetylglucosamine, that stimulates mitosis in various plant protoplasts.</text>
</comment>
<keyword evidence="5 7" id="KW-0732">Signal</keyword>
<dbReference type="PANTHER" id="PTHR34216">
    <property type="match status" value="1"/>
</dbReference>
<evidence type="ECO:0000259" key="8">
    <source>
        <dbReference type="PROSITE" id="PS51677"/>
    </source>
</evidence>
<evidence type="ECO:0000256" key="3">
    <source>
        <dbReference type="ARBA" id="ARBA00010973"/>
    </source>
</evidence>
<name>A0ABY0D8P2_9BRAD</name>
<evidence type="ECO:0000313" key="10">
    <source>
        <dbReference type="Proteomes" id="UP000289946"/>
    </source>
</evidence>
<dbReference type="EMBL" id="RDRA01000044">
    <property type="protein sequence ID" value="RXG85573.1"/>
    <property type="molecule type" value="Genomic_DNA"/>
</dbReference>
<evidence type="ECO:0000256" key="7">
    <source>
        <dbReference type="SAM" id="SignalP"/>
    </source>
</evidence>
<feature type="signal peptide" evidence="7">
    <location>
        <begin position="1"/>
        <end position="24"/>
    </location>
</feature>
<reference evidence="9 10" key="1">
    <citation type="submission" date="2018-10" db="EMBL/GenBank/DDBJ databases">
        <title>Bradyrhizobium sp. nov., isolated from effective nodules of peanut in China.</title>
        <authorList>
            <person name="Li Y."/>
        </authorList>
    </citation>
    <scope>NUCLEOTIDE SEQUENCE [LARGE SCALE GENOMIC DNA]</scope>
    <source>
        <strain evidence="9 10">CCBAU 51781</strain>
    </source>
</reference>
<sequence length="312" mass="35618">MTVNRRCFLRTTFAGALVTSGFLAPGVFEATHSAERANSQRIPILMSHGIAKVPRSTDNGFRSLSAVEFDALYRIARELDCETIGYDELEKWLKGTGSLPRRPFMIDFDHPTITMRHEVSDIMQRYGFRPTLFINTAGIEAQARRPLLKIEERQFMTWDEVGDLLKAGWRIGAHTVNHPNLSDLSVQDPTGAKIVEELDQNDETIERRPGLKPRDFAYTGTSFSTQAEREVRKRYRFGRLWIINSQYNMDGKPARMADVMGVAGADEADGGPPKTSRYITRNSNRYRLPSMDTNYLIHDQGPFRRYLEEAYT</sequence>